<evidence type="ECO:0000313" key="2">
    <source>
        <dbReference type="EMBL" id="EJK68107.1"/>
    </source>
</evidence>
<comment type="caution">
    <text evidence="2">The sequence shown here is derived from an EMBL/GenBank/DDBJ whole genome shotgun (WGS) entry which is preliminary data.</text>
</comment>
<keyword evidence="3" id="KW-1185">Reference proteome</keyword>
<organism evidence="2 3">
    <name type="scientific">Thalassiosira oceanica</name>
    <name type="common">Marine diatom</name>
    <dbReference type="NCBI Taxonomy" id="159749"/>
    <lineage>
        <taxon>Eukaryota</taxon>
        <taxon>Sar</taxon>
        <taxon>Stramenopiles</taxon>
        <taxon>Ochrophyta</taxon>
        <taxon>Bacillariophyta</taxon>
        <taxon>Coscinodiscophyceae</taxon>
        <taxon>Thalassiosirophycidae</taxon>
        <taxon>Thalassiosirales</taxon>
        <taxon>Thalassiosiraceae</taxon>
        <taxon>Thalassiosira</taxon>
    </lineage>
</organism>
<evidence type="ECO:0000313" key="3">
    <source>
        <dbReference type="Proteomes" id="UP000266841"/>
    </source>
</evidence>
<dbReference type="Proteomes" id="UP000266841">
    <property type="component" value="Unassembled WGS sequence"/>
</dbReference>
<dbReference type="AlphaFoldDB" id="K0TC97"/>
<accession>K0TC97</accession>
<feature type="region of interest" description="Disordered" evidence="1">
    <location>
        <begin position="674"/>
        <end position="704"/>
    </location>
</feature>
<gene>
    <name evidence="2" type="ORF">THAOC_10747</name>
</gene>
<evidence type="ECO:0000256" key="1">
    <source>
        <dbReference type="SAM" id="MobiDB-lite"/>
    </source>
</evidence>
<feature type="region of interest" description="Disordered" evidence="1">
    <location>
        <begin position="538"/>
        <end position="572"/>
    </location>
</feature>
<name>K0TC97_THAOC</name>
<reference evidence="2 3" key="1">
    <citation type="journal article" date="2012" name="Genome Biol.">
        <title>Genome and low-iron response of an oceanic diatom adapted to chronic iron limitation.</title>
        <authorList>
            <person name="Lommer M."/>
            <person name="Specht M."/>
            <person name="Roy A.S."/>
            <person name="Kraemer L."/>
            <person name="Andreson R."/>
            <person name="Gutowska M.A."/>
            <person name="Wolf J."/>
            <person name="Bergner S.V."/>
            <person name="Schilhabel M.B."/>
            <person name="Klostermeier U.C."/>
            <person name="Beiko R.G."/>
            <person name="Rosenstiel P."/>
            <person name="Hippler M."/>
            <person name="Laroche J."/>
        </authorList>
    </citation>
    <scope>NUCLEOTIDE SEQUENCE [LARGE SCALE GENOMIC DNA]</scope>
    <source>
        <strain evidence="2 3">CCMP1005</strain>
    </source>
</reference>
<protein>
    <submittedName>
        <fullName evidence="2">Uncharacterized protein</fullName>
    </submittedName>
</protein>
<proteinExistence type="predicted"/>
<sequence>HLVQISILIAQKQISFPPQEEYEVGPNIVVTKKRLFNSFRREDSHSSDDASEDGVWKKGDFIAHFATKDKFAEVFRLYIELGLELPPVSDRYGYSIPAQGDSEFQETQSGTCWCDDAHNQVKCMPRLHIIGPGDRSRVMKYLLQNPGVRNSPHINDKARWLTGEYTAAEVRRCTKKKKLSLASTSVYAGAPEPIYVLNTGKDMERNVLVPPEGASATTCSLDDYLIIHGKRVSSGWCHTSTLSSHAQGEGTMVDDLAIWNSSSSNNRGTPIPELLNLIQPTSSLVVVVGDLTDWIYEQYNKPKFEGQATKTPHEFNELMKRATALWWDKGCTTSNFLTCLPADLVEPGKWLARTMHGDRLMSWLDVYTCSRLQIFDTSDADVFRQVSSLYTFAGVPDNQAAHSASLIRDDLHPTVQEQMFDETRILLEKFVLKSNGSWAEALIYPGGGFRVLHDQVKTLIITFFRLAGVTANDEDALWMLGRVPDPYMRRYTDWILRARAEDRKYPDGTIVLTSWLGTALLPTKHPMTVALAADRASWARSRQSSQEDPPTKRATARQIRPPTNVPPPLGGTTVSELSTWTEPMRQRSLGTAQMVRWDRSRKEALGQFHTGNVFPIVAGAFSEVNEDASKLVTNLARLIAKTDFGKSVDVTASQPQQQERRCLPNHAVTVPTCPRLPNSQGAGTTPPLLNGDTTPDPPHGRHTKQRKTIILNIDPDQKPACLAMLGGGRILSPRDMVCTKRGATVKTLAPSKSQSPSVVRLVQ</sequence>
<dbReference type="EMBL" id="AGNL01012032">
    <property type="protein sequence ID" value="EJK68107.1"/>
    <property type="molecule type" value="Genomic_DNA"/>
</dbReference>
<feature type="non-terminal residue" evidence="2">
    <location>
        <position position="1"/>
    </location>
</feature>